<evidence type="ECO:0000256" key="1">
    <source>
        <dbReference type="SAM" id="MobiDB-lite"/>
    </source>
</evidence>
<dbReference type="EMBL" id="CP042425">
    <property type="protein sequence ID" value="QEL16766.1"/>
    <property type="molecule type" value="Genomic_DNA"/>
</dbReference>
<feature type="signal peptide" evidence="2">
    <location>
        <begin position="1"/>
        <end position="18"/>
    </location>
</feature>
<keyword evidence="4" id="KW-1185">Reference proteome</keyword>
<protein>
    <submittedName>
        <fullName evidence="3">YceK/YidQ family lipoprotein</fullName>
    </submittedName>
</protein>
<dbReference type="Proteomes" id="UP000324974">
    <property type="component" value="Chromosome"/>
</dbReference>
<dbReference type="KEGG" id="lrs:PX52LOC_03735"/>
<gene>
    <name evidence="3" type="ORF">PX52LOC_03735</name>
</gene>
<feature type="compositionally biased region" description="Polar residues" evidence="1">
    <location>
        <begin position="165"/>
        <end position="176"/>
    </location>
</feature>
<dbReference type="RefSeq" id="WP_149111451.1">
    <property type="nucleotide sequence ID" value="NZ_CP042425.1"/>
</dbReference>
<accession>A0A5C1AFL3</accession>
<dbReference type="PROSITE" id="PS51257">
    <property type="entry name" value="PROKAR_LIPOPROTEIN"/>
    <property type="match status" value="1"/>
</dbReference>
<keyword evidence="2" id="KW-0732">Signal</keyword>
<organism evidence="3 4">
    <name type="scientific">Limnoglobus roseus</name>
    <dbReference type="NCBI Taxonomy" id="2598579"/>
    <lineage>
        <taxon>Bacteria</taxon>
        <taxon>Pseudomonadati</taxon>
        <taxon>Planctomycetota</taxon>
        <taxon>Planctomycetia</taxon>
        <taxon>Gemmatales</taxon>
        <taxon>Gemmataceae</taxon>
        <taxon>Limnoglobus</taxon>
    </lineage>
</organism>
<reference evidence="4" key="1">
    <citation type="submission" date="2019-08" db="EMBL/GenBank/DDBJ databases">
        <title>Limnoglobus roseus gen. nov., sp. nov., a novel freshwater planctomycete with a giant genome from the family Gemmataceae.</title>
        <authorList>
            <person name="Kulichevskaya I.S."/>
            <person name="Naumoff D.G."/>
            <person name="Miroshnikov K."/>
            <person name="Ivanova A."/>
            <person name="Philippov D.A."/>
            <person name="Hakobyan A."/>
            <person name="Rijpstra I.C."/>
            <person name="Sinninghe Damste J.S."/>
            <person name="Liesack W."/>
            <person name="Dedysh S.N."/>
        </authorList>
    </citation>
    <scope>NUCLEOTIDE SEQUENCE [LARGE SCALE GENOMIC DNA]</scope>
    <source>
        <strain evidence="4">PX52</strain>
    </source>
</reference>
<feature type="chain" id="PRO_5023058004" evidence="2">
    <location>
        <begin position="19"/>
        <end position="176"/>
    </location>
</feature>
<sequence>MTNRQVRAALLLSCFSTAGCGTIANVATRGPEHGGMIPFGGVKQDLTFITSDSNLNINQKAPPGTYASRLSIILTTLDLPLSLVGDIVTWPFVELYALSNGIQPSSATHSIRSSAAVQFPADVPVSSVSNMPSVRMPSVPASSTTSQIIPQEAKTQPLPTPVEPLTQNGNPLLPSQ</sequence>
<evidence type="ECO:0000313" key="3">
    <source>
        <dbReference type="EMBL" id="QEL16766.1"/>
    </source>
</evidence>
<name>A0A5C1AFL3_9BACT</name>
<proteinExistence type="predicted"/>
<evidence type="ECO:0000313" key="4">
    <source>
        <dbReference type="Proteomes" id="UP000324974"/>
    </source>
</evidence>
<feature type="compositionally biased region" description="Low complexity" evidence="1">
    <location>
        <begin position="130"/>
        <end position="140"/>
    </location>
</feature>
<dbReference type="AlphaFoldDB" id="A0A5C1AFL3"/>
<evidence type="ECO:0000256" key="2">
    <source>
        <dbReference type="SAM" id="SignalP"/>
    </source>
</evidence>
<feature type="region of interest" description="Disordered" evidence="1">
    <location>
        <begin position="130"/>
        <end position="176"/>
    </location>
</feature>
<keyword evidence="3" id="KW-0449">Lipoprotein</keyword>